<sequence>MNEPTKAELFDMVRDLQHRLGQAEKRLEQAEKRLNADIPEDTLMAISAAVSAYLGNKGTVKAVRFSRDDTWASQGRRSQQRHALNV</sequence>
<accession>A0AAF0YTE6</accession>
<keyword evidence="1" id="KW-0175">Coiled coil</keyword>
<evidence type="ECO:0000256" key="1">
    <source>
        <dbReference type="SAM" id="Coils"/>
    </source>
</evidence>
<evidence type="ECO:0000313" key="3">
    <source>
        <dbReference type="Proteomes" id="UP000234560"/>
    </source>
</evidence>
<organism evidence="2 3">
    <name type="scientific">Corynebacterium pyruviciproducens</name>
    <dbReference type="NCBI Taxonomy" id="598660"/>
    <lineage>
        <taxon>Bacteria</taxon>
        <taxon>Bacillati</taxon>
        <taxon>Actinomycetota</taxon>
        <taxon>Actinomycetes</taxon>
        <taxon>Mycobacteriales</taxon>
        <taxon>Corynebacteriaceae</taxon>
        <taxon>Corynebacterium</taxon>
    </lineage>
</organism>
<dbReference type="AlphaFoldDB" id="A0AAF0YTE6"/>
<dbReference type="KEGG" id="cpyr:CYJ47_08925"/>
<reference evidence="2" key="1">
    <citation type="submission" date="2017-12" db="EMBL/GenBank/DDBJ databases">
        <authorList>
            <person name="Thomas-White K."/>
            <person name="Wolfe A.J."/>
        </authorList>
    </citation>
    <scope>NUCLEOTIDE SEQUENCE</scope>
    <source>
        <strain evidence="2">UMB0763</strain>
    </source>
</reference>
<dbReference type="Proteomes" id="UP000234560">
    <property type="component" value="Chromosome"/>
</dbReference>
<dbReference type="RefSeq" id="WP_101677906.1">
    <property type="nucleotide sequence ID" value="NZ_CAMYCO010000029.1"/>
</dbReference>
<reference evidence="2" key="2">
    <citation type="submission" date="2023-10" db="EMBL/GenBank/DDBJ databases">
        <authorList>
            <person name="Choi B."/>
        </authorList>
    </citation>
    <scope>NUCLEOTIDE SEQUENCE</scope>
    <source>
        <strain evidence="2">UMB0763</strain>
    </source>
</reference>
<dbReference type="EMBL" id="CP136958">
    <property type="protein sequence ID" value="WOT01393.1"/>
    <property type="molecule type" value="Genomic_DNA"/>
</dbReference>
<name>A0AAF0YTE6_9CORY</name>
<feature type="coiled-coil region" evidence="1">
    <location>
        <begin position="6"/>
        <end position="33"/>
    </location>
</feature>
<evidence type="ECO:0000313" key="2">
    <source>
        <dbReference type="EMBL" id="WOT01393.1"/>
    </source>
</evidence>
<protein>
    <submittedName>
        <fullName evidence="2">Uncharacterized protein</fullName>
    </submittedName>
</protein>
<gene>
    <name evidence="2" type="ORF">CYJ47_08925</name>
</gene>
<proteinExistence type="predicted"/>